<keyword evidence="1" id="KW-0812">Transmembrane</keyword>
<protein>
    <submittedName>
        <fullName evidence="2">Uncharacterized protein</fullName>
    </submittedName>
</protein>
<evidence type="ECO:0000256" key="1">
    <source>
        <dbReference type="SAM" id="Phobius"/>
    </source>
</evidence>
<feature type="non-terminal residue" evidence="2">
    <location>
        <position position="1"/>
    </location>
</feature>
<feature type="non-terminal residue" evidence="2">
    <location>
        <position position="80"/>
    </location>
</feature>
<keyword evidence="1" id="KW-0472">Membrane</keyword>
<dbReference type="Proteomes" id="UP000053864">
    <property type="component" value="Unassembled WGS sequence"/>
</dbReference>
<accession>W2HTP1</accession>
<evidence type="ECO:0000313" key="2">
    <source>
        <dbReference type="EMBL" id="ETL24557.1"/>
    </source>
</evidence>
<name>W2HTP1_PHYNI</name>
<dbReference type="EMBL" id="KI676732">
    <property type="protein sequence ID" value="ETL24557.1"/>
    <property type="molecule type" value="Genomic_DNA"/>
</dbReference>
<proteinExistence type="predicted"/>
<feature type="transmembrane region" description="Helical" evidence="1">
    <location>
        <begin position="58"/>
        <end position="79"/>
    </location>
</feature>
<organism evidence="2">
    <name type="scientific">Phytophthora nicotianae</name>
    <name type="common">Potato buckeye rot agent</name>
    <name type="synonym">Phytophthora parasitica</name>
    <dbReference type="NCBI Taxonomy" id="4792"/>
    <lineage>
        <taxon>Eukaryota</taxon>
        <taxon>Sar</taxon>
        <taxon>Stramenopiles</taxon>
        <taxon>Oomycota</taxon>
        <taxon>Peronosporomycetes</taxon>
        <taxon>Peronosporales</taxon>
        <taxon>Peronosporaceae</taxon>
        <taxon>Phytophthora</taxon>
    </lineage>
</organism>
<keyword evidence="1" id="KW-1133">Transmembrane helix</keyword>
<reference evidence="2" key="1">
    <citation type="submission" date="2013-11" db="EMBL/GenBank/DDBJ databases">
        <title>The Genome Sequence of Phytophthora parasitica CJ05E6.</title>
        <authorList>
            <consortium name="The Broad Institute Genomics Platform"/>
            <person name="Russ C."/>
            <person name="Tyler B."/>
            <person name="Panabieres F."/>
            <person name="Shan W."/>
            <person name="Tripathy S."/>
            <person name="Grunwald N."/>
            <person name="Machado M."/>
            <person name="Johnson C.S."/>
            <person name="Arredondo F."/>
            <person name="Hong C."/>
            <person name="Coffey M."/>
            <person name="Young S.K."/>
            <person name="Zeng Q."/>
            <person name="Gargeya S."/>
            <person name="Fitzgerald M."/>
            <person name="Abouelleil A."/>
            <person name="Alvarado L."/>
            <person name="Chapman S.B."/>
            <person name="Gainer-Dewar J."/>
            <person name="Goldberg J."/>
            <person name="Griggs A."/>
            <person name="Gujja S."/>
            <person name="Hansen M."/>
            <person name="Howarth C."/>
            <person name="Imamovic A."/>
            <person name="Ireland A."/>
            <person name="Larimer J."/>
            <person name="McCowan C."/>
            <person name="Murphy C."/>
            <person name="Pearson M."/>
            <person name="Poon T.W."/>
            <person name="Priest M."/>
            <person name="Roberts A."/>
            <person name="Saif S."/>
            <person name="Shea T."/>
            <person name="Sykes S."/>
            <person name="Wortman J."/>
            <person name="Nusbaum C."/>
            <person name="Birren B."/>
        </authorList>
    </citation>
    <scope>NUCLEOTIDE SEQUENCE [LARGE SCALE GENOMIC DNA]</scope>
    <source>
        <strain evidence="2">CJ05E6</strain>
    </source>
</reference>
<dbReference type="AlphaFoldDB" id="W2HTP1"/>
<gene>
    <name evidence="2" type="ORF">L916_21455</name>
</gene>
<sequence length="80" mass="8918">PPTPPPTPIRLTGAEYKGLHRKFVDLTKLERKDTTQKNLKEGFAMQSITILKLQNSSIMSILSFVLHAGLSPAGWLVLFQ</sequence>